<sequence length="243" mass="26219">MNRFFAATVIPGKTLALQPPGATKMFRLIQLHTDSGIPRIGVEPDGYVSARTALAHYRSRPAAYFGVGRFDHEGTLAEIILDRLCGPLGDCPRPASVVHARTYQRLCATCSLGLEVLTVPELARMLGIACRLAPVLARSGRHARLEVASPAGNRIAREFASHVHDPIWRLELCAELARDAGSVNGLLIGVGALTHRDVLDLYPRLCTLADELPASVREELTRATVRPLSPAGVAGLRMGLSHK</sequence>
<reference evidence="1 2" key="1">
    <citation type="submission" date="2021-03" db="EMBL/GenBank/DDBJ databases">
        <title>Whole genome shotgun sequence of Actinoplanes toevensis NBRC 105298.</title>
        <authorList>
            <person name="Komaki H."/>
            <person name="Tamura T."/>
        </authorList>
    </citation>
    <scope>NUCLEOTIDE SEQUENCE [LARGE SCALE GENOMIC DNA]</scope>
    <source>
        <strain evidence="1 2">NBRC 105298</strain>
    </source>
</reference>
<dbReference type="EMBL" id="BOQN01000072">
    <property type="protein sequence ID" value="GIM93989.1"/>
    <property type="molecule type" value="Genomic_DNA"/>
</dbReference>
<dbReference type="Proteomes" id="UP000677082">
    <property type="component" value="Unassembled WGS sequence"/>
</dbReference>
<protein>
    <submittedName>
        <fullName evidence="1">Uncharacterized protein</fullName>
    </submittedName>
</protein>
<accession>A0A919TH34</accession>
<evidence type="ECO:0000313" key="1">
    <source>
        <dbReference type="EMBL" id="GIM93989.1"/>
    </source>
</evidence>
<evidence type="ECO:0000313" key="2">
    <source>
        <dbReference type="Proteomes" id="UP000677082"/>
    </source>
</evidence>
<dbReference type="AlphaFoldDB" id="A0A919TH34"/>
<gene>
    <name evidence="1" type="ORF">Ato02nite_057820</name>
</gene>
<proteinExistence type="predicted"/>
<organism evidence="1 2">
    <name type="scientific">Paractinoplanes toevensis</name>
    <dbReference type="NCBI Taxonomy" id="571911"/>
    <lineage>
        <taxon>Bacteria</taxon>
        <taxon>Bacillati</taxon>
        <taxon>Actinomycetota</taxon>
        <taxon>Actinomycetes</taxon>
        <taxon>Micromonosporales</taxon>
        <taxon>Micromonosporaceae</taxon>
        <taxon>Paractinoplanes</taxon>
    </lineage>
</organism>
<comment type="caution">
    <text evidence="1">The sequence shown here is derived from an EMBL/GenBank/DDBJ whole genome shotgun (WGS) entry which is preliminary data.</text>
</comment>
<keyword evidence="2" id="KW-1185">Reference proteome</keyword>
<name>A0A919TH34_9ACTN</name>